<dbReference type="EMBL" id="LDWR01000089">
    <property type="protein sequence ID" value="KML45230.1"/>
    <property type="molecule type" value="Genomic_DNA"/>
</dbReference>
<feature type="compositionally biased region" description="Gly residues" evidence="1">
    <location>
        <begin position="30"/>
        <end position="50"/>
    </location>
</feature>
<feature type="chain" id="PRO_5005266431" description="Lipoprotein" evidence="2">
    <location>
        <begin position="19"/>
        <end position="260"/>
    </location>
</feature>
<feature type="region of interest" description="Disordered" evidence="1">
    <location>
        <begin position="23"/>
        <end position="57"/>
    </location>
</feature>
<evidence type="ECO:0000313" key="3">
    <source>
        <dbReference type="EMBL" id="KML45230.1"/>
    </source>
</evidence>
<dbReference type="Gene3D" id="2.40.360.20">
    <property type="match status" value="1"/>
</dbReference>
<dbReference type="PROSITE" id="PS51257">
    <property type="entry name" value="PROKAR_LIPOPROTEIN"/>
    <property type="match status" value="1"/>
</dbReference>
<comment type="caution">
    <text evidence="3">The sequence shown here is derived from an EMBL/GenBank/DDBJ whole genome shotgun (WGS) entry which is preliminary data.</text>
</comment>
<evidence type="ECO:0000256" key="2">
    <source>
        <dbReference type="SAM" id="SignalP"/>
    </source>
</evidence>
<dbReference type="Proteomes" id="UP000036338">
    <property type="component" value="Unassembled WGS sequence"/>
</dbReference>
<feature type="signal peptide" evidence="2">
    <location>
        <begin position="1"/>
        <end position="18"/>
    </location>
</feature>
<evidence type="ECO:0000256" key="1">
    <source>
        <dbReference type="SAM" id="MobiDB-lite"/>
    </source>
</evidence>
<dbReference type="PATRIC" id="fig|292.27.peg.8529"/>
<evidence type="ECO:0008006" key="5">
    <source>
        <dbReference type="Google" id="ProtNLM"/>
    </source>
</evidence>
<accession>A0A0J5WDX0</accession>
<name>A0A0J5WDX0_BURCE</name>
<evidence type="ECO:0000313" key="4">
    <source>
        <dbReference type="Proteomes" id="UP000036338"/>
    </source>
</evidence>
<gene>
    <name evidence="3" type="ORF">VL15_36950</name>
</gene>
<sequence>MKAVALIALTCLALTACGGDDNPSPAASGTGSGASNNGGSGGSGSGGPTGGTTTSNLECDPVYQQGDTVQLHMYTQASPQGQPVDNDVYTRTFAPAKFQGIALTQQAETTAGSPIQTNHYYLVGNGVRTNYGTDVYNSGTLALQDVNSPPYVETIGLAGSETVNYVDTPVFPSGGAPTSVSIQRAYVARETVSLRNGKVFANACHYHTTETLSNAALTNTTIADDWLAPGVGLVKSVANIGSTQIITRELESATVAGKSY</sequence>
<dbReference type="RefSeq" id="WP_048251802.1">
    <property type="nucleotide sequence ID" value="NZ_LDWR01000089.1"/>
</dbReference>
<proteinExistence type="predicted"/>
<protein>
    <recommendedName>
        <fullName evidence="5">Lipoprotein</fullName>
    </recommendedName>
</protein>
<dbReference type="AlphaFoldDB" id="A0A0J5WDX0"/>
<reference evidence="3 4" key="1">
    <citation type="submission" date="2015-05" db="EMBL/GenBank/DDBJ databases">
        <title>Draft genome of Burkholderia cepacia LK29.</title>
        <authorList>
            <person name="Chan X.Y."/>
        </authorList>
    </citation>
    <scope>NUCLEOTIDE SEQUENCE [LARGE SCALE GENOMIC DNA]</scope>
    <source>
        <strain evidence="3 4">LK29</strain>
    </source>
</reference>
<organism evidence="3 4">
    <name type="scientific">Burkholderia cepacia</name>
    <name type="common">Pseudomonas cepacia</name>
    <dbReference type="NCBI Taxonomy" id="292"/>
    <lineage>
        <taxon>Bacteria</taxon>
        <taxon>Pseudomonadati</taxon>
        <taxon>Pseudomonadota</taxon>
        <taxon>Betaproteobacteria</taxon>
        <taxon>Burkholderiales</taxon>
        <taxon>Burkholderiaceae</taxon>
        <taxon>Burkholderia</taxon>
        <taxon>Burkholderia cepacia complex</taxon>
    </lineage>
</organism>
<keyword evidence="2" id="KW-0732">Signal</keyword>